<feature type="compositionally biased region" description="Basic and acidic residues" evidence="1">
    <location>
        <begin position="724"/>
        <end position="784"/>
    </location>
</feature>
<evidence type="ECO:0000313" key="3">
    <source>
        <dbReference type="Proteomes" id="UP000010798"/>
    </source>
</evidence>
<dbReference type="RefSeq" id="WP_015247504.1">
    <property type="nucleotide sequence ID" value="NC_019892.1"/>
</dbReference>
<dbReference type="EMBL" id="CP003364">
    <property type="protein sequence ID" value="AGA28376.1"/>
    <property type="molecule type" value="Genomic_DNA"/>
</dbReference>
<dbReference type="HOGENOM" id="CLU_319315_0_0_0"/>
<evidence type="ECO:0000256" key="1">
    <source>
        <dbReference type="SAM" id="MobiDB-lite"/>
    </source>
</evidence>
<evidence type="ECO:0000313" key="2">
    <source>
        <dbReference type="EMBL" id="AGA28376.1"/>
    </source>
</evidence>
<dbReference type="AlphaFoldDB" id="L0DIB9"/>
<keyword evidence="3" id="KW-1185">Reference proteome</keyword>
<dbReference type="Proteomes" id="UP000010798">
    <property type="component" value="Chromosome"/>
</dbReference>
<reference evidence="2 3" key="1">
    <citation type="submission" date="2012-02" db="EMBL/GenBank/DDBJ databases">
        <title>Complete sequence of chromosome of Singulisphaera acidiphila DSM 18658.</title>
        <authorList>
            <consortium name="US DOE Joint Genome Institute (JGI-PGF)"/>
            <person name="Lucas S."/>
            <person name="Copeland A."/>
            <person name="Lapidus A."/>
            <person name="Glavina del Rio T."/>
            <person name="Dalin E."/>
            <person name="Tice H."/>
            <person name="Bruce D."/>
            <person name="Goodwin L."/>
            <person name="Pitluck S."/>
            <person name="Peters L."/>
            <person name="Ovchinnikova G."/>
            <person name="Chertkov O."/>
            <person name="Kyrpides N."/>
            <person name="Mavromatis K."/>
            <person name="Ivanova N."/>
            <person name="Brettin T."/>
            <person name="Detter J.C."/>
            <person name="Han C."/>
            <person name="Larimer F."/>
            <person name="Land M."/>
            <person name="Hauser L."/>
            <person name="Markowitz V."/>
            <person name="Cheng J.-F."/>
            <person name="Hugenholtz P."/>
            <person name="Woyke T."/>
            <person name="Wu D."/>
            <person name="Tindall B."/>
            <person name="Pomrenke H."/>
            <person name="Brambilla E."/>
            <person name="Klenk H.-P."/>
            <person name="Eisen J.A."/>
        </authorList>
    </citation>
    <scope>NUCLEOTIDE SEQUENCE [LARGE SCALE GENOMIC DNA]</scope>
    <source>
        <strain evidence="3">ATCC BAA-1392 / DSM 18658 / VKM B-2454 / MOB10</strain>
    </source>
</reference>
<dbReference type="STRING" id="886293.Sinac_4169"/>
<feature type="compositionally biased region" description="Basic and acidic residues" evidence="1">
    <location>
        <begin position="843"/>
        <end position="855"/>
    </location>
</feature>
<protein>
    <submittedName>
        <fullName evidence="2">Uncharacterized protein</fullName>
    </submittedName>
</protein>
<gene>
    <name evidence="2" type="ordered locus">Sinac_4169</name>
</gene>
<dbReference type="eggNOG" id="ENOG5033ZIW">
    <property type="taxonomic scope" value="Bacteria"/>
</dbReference>
<organism evidence="2 3">
    <name type="scientific">Singulisphaera acidiphila (strain ATCC BAA-1392 / DSM 18658 / VKM B-2454 / MOB10)</name>
    <dbReference type="NCBI Taxonomy" id="886293"/>
    <lineage>
        <taxon>Bacteria</taxon>
        <taxon>Pseudomonadati</taxon>
        <taxon>Planctomycetota</taxon>
        <taxon>Planctomycetia</taxon>
        <taxon>Isosphaerales</taxon>
        <taxon>Isosphaeraceae</taxon>
        <taxon>Singulisphaera</taxon>
    </lineage>
</organism>
<name>L0DIB9_SINAD</name>
<sequence>MADLFTIDGVPLDPITDDFVALRFSERFGTIPSLTLQRRGIALPGLPDPWIGKEATWRHNGTLTFTGDVVSATPSYTGIGWVITYQCLGIRNRLDWFPHTDGTSGIDTSQFNLTLEDPDYNAAKAGRTVGEILNAALTMEANAHLIHTHGLGGYTSLAPPTLPAATLADLAAMTVIPPRPVYFTGEKLGAAIDGFLQQNAPNHRFWIQPDGVFRFMDLRTFTPQTLTMGTDPIEPTELSRDVGDCFQRVVVRGQPIAIMGVLKQSLGQITQNFAHDGLTNAQAISAWSPSQFRQAGTAQNVGTCTCPSTTTVTVTSTNASAAWASNFWDQTHGQGVINLYSTTVPGVTQLWSSRIISNTSLTAGGTSTLTIDSPLPHTNYGHYTISGLSTGGSVVWTQYQIADSSLWPKVVKQSTYPQPFVSPGNGGATLISASLGVVLWSSNGSPPYNSFPLAFTYNPTTGNVRFISPTYFTANNAAPADIWLALPLQTNPNQAIEPPDLAGVPQYSGTSYTVDGLTKTLTVDAPYWRDPGQLAQIQAYASNLLDSVNNATCEGGVTYYGFFTDAMTFGLALNIAGNDGNGAYTTGWEGLSLAVIGVDLDWPENEGIDYRTTMHCSNRRQALSASMFMHPEQQLGAIGTSGDLFNPFAIYQPEMMRESQGNYREAAEAARAGKLSPGGLSTGNDTGLGASGFTMADILRAGADNGSGVHDPASNTSRRPATLKPREEREAAAAARSERDKDRNDQVREADQKHQDDRRAKIRQTNEDNDAKRQAKNDEIRAAEGNRLVGMRALGDTTPRLPKDPAERERIADLGNHPTDTWSHKDRGVKQPEAPNKRIANLGRHEAAPADERIKNLGRHQPKPPSERIKNLGKHPTDVSAYKDLGVSRPEDPAKAKRISKLGLPDKDEE</sequence>
<feature type="region of interest" description="Disordered" evidence="1">
    <location>
        <begin position="661"/>
        <end position="683"/>
    </location>
</feature>
<accession>L0DIB9</accession>
<feature type="region of interest" description="Disordered" evidence="1">
    <location>
        <begin position="703"/>
        <end position="910"/>
    </location>
</feature>
<feature type="compositionally biased region" description="Basic and acidic residues" evidence="1">
    <location>
        <begin position="801"/>
        <end position="812"/>
    </location>
</feature>
<dbReference type="KEGG" id="saci:Sinac_4169"/>
<proteinExistence type="predicted"/>